<evidence type="ECO:0000256" key="5">
    <source>
        <dbReference type="ARBA" id="ARBA00023054"/>
    </source>
</evidence>
<organism evidence="11 12">
    <name type="scientific">Saitoella complicata (strain BCRC 22490 / CBS 7301 / JCM 7358 / NBRC 10748 / NRRL Y-17804)</name>
    <dbReference type="NCBI Taxonomy" id="698492"/>
    <lineage>
        <taxon>Eukaryota</taxon>
        <taxon>Fungi</taxon>
        <taxon>Dikarya</taxon>
        <taxon>Ascomycota</taxon>
        <taxon>Taphrinomycotina</taxon>
        <taxon>Taphrinomycotina incertae sedis</taxon>
        <taxon>Saitoella</taxon>
    </lineage>
</organism>
<evidence type="ECO:0000256" key="2">
    <source>
        <dbReference type="ARBA" id="ARBA00009418"/>
    </source>
</evidence>
<evidence type="ECO:0000256" key="1">
    <source>
        <dbReference type="ARBA" id="ARBA00004604"/>
    </source>
</evidence>
<dbReference type="PANTHER" id="PTHR21738">
    <property type="entry name" value="RIBOSOMAL RNA PROCESSING PROTEIN 36 HOMOLOG"/>
    <property type="match status" value="1"/>
</dbReference>
<evidence type="ECO:0000313" key="12">
    <source>
        <dbReference type="Proteomes" id="UP000033140"/>
    </source>
</evidence>
<evidence type="ECO:0000256" key="6">
    <source>
        <dbReference type="ARBA" id="ARBA00023242"/>
    </source>
</evidence>
<comment type="subcellular location">
    <subcellularLocation>
        <location evidence="1 9">Nucleus</location>
        <location evidence="1 9">Nucleolus</location>
    </subcellularLocation>
</comment>
<dbReference type="Pfam" id="PF06102">
    <property type="entry name" value="RRP36"/>
    <property type="match status" value="1"/>
</dbReference>
<feature type="compositionally biased region" description="Basic and acidic residues" evidence="10">
    <location>
        <begin position="227"/>
        <end position="248"/>
    </location>
</feature>
<keyword evidence="5" id="KW-0175">Coiled coil</keyword>
<dbReference type="Proteomes" id="UP000033140">
    <property type="component" value="Unassembled WGS sequence"/>
</dbReference>
<dbReference type="GO" id="GO:0000462">
    <property type="term" value="P:maturation of SSU-rRNA from tricistronic rRNA transcript (SSU-rRNA, 5.8S rRNA, LSU-rRNA)"/>
    <property type="evidence" value="ECO:0007669"/>
    <property type="project" value="TreeGrafter"/>
</dbReference>
<keyword evidence="4 9" id="KW-0698">rRNA processing</keyword>
<feature type="compositionally biased region" description="Acidic residues" evidence="10">
    <location>
        <begin position="42"/>
        <end position="65"/>
    </location>
</feature>
<evidence type="ECO:0000313" key="11">
    <source>
        <dbReference type="EMBL" id="GAO51504.1"/>
    </source>
</evidence>
<gene>
    <name evidence="11" type="ORF">G7K_5603-t1</name>
</gene>
<feature type="region of interest" description="Disordered" evidence="10">
    <location>
        <begin position="222"/>
        <end position="248"/>
    </location>
</feature>
<dbReference type="STRING" id="698492.A0A0E9NNU7"/>
<feature type="region of interest" description="Disordered" evidence="10">
    <location>
        <begin position="1"/>
        <end position="153"/>
    </location>
</feature>
<dbReference type="GO" id="GO:0030686">
    <property type="term" value="C:90S preribosome"/>
    <property type="evidence" value="ECO:0007669"/>
    <property type="project" value="TreeGrafter"/>
</dbReference>
<keyword evidence="6 9" id="KW-0539">Nucleus</keyword>
<keyword evidence="12" id="KW-1185">Reference proteome</keyword>
<dbReference type="PANTHER" id="PTHR21738:SF0">
    <property type="entry name" value="RIBOSOMAL RNA PROCESSING PROTEIN 36 HOMOLOG"/>
    <property type="match status" value="1"/>
</dbReference>
<proteinExistence type="inferred from homology"/>
<feature type="compositionally biased region" description="Basic and acidic residues" evidence="10">
    <location>
        <begin position="122"/>
        <end position="134"/>
    </location>
</feature>
<comment type="function">
    <text evidence="8 9">Component of the 90S pre-ribosome involved in the maturation of rRNAs. Required for early cleavages of the pre-RNAs in the 40S ribosomal subunit maturation pathway.</text>
</comment>
<dbReference type="AlphaFoldDB" id="A0A0E9NNU7"/>
<evidence type="ECO:0000256" key="9">
    <source>
        <dbReference type="RuleBase" id="RU368027"/>
    </source>
</evidence>
<evidence type="ECO:0000256" key="3">
    <source>
        <dbReference type="ARBA" id="ARBA00022517"/>
    </source>
</evidence>
<accession>A0A0E9NNU7</accession>
<protein>
    <recommendedName>
        <fullName evidence="9">rRNA biogenesis protein RRP36</fullName>
    </recommendedName>
</protein>
<keyword evidence="7 9" id="KW-0687">Ribonucleoprotein</keyword>
<reference evidence="11 12" key="3">
    <citation type="journal article" date="2015" name="Genome Announc.">
        <title>Draft Genome Sequence of the Archiascomycetous Yeast Saitoella complicata.</title>
        <authorList>
            <person name="Yamauchi K."/>
            <person name="Kondo S."/>
            <person name="Hamamoto M."/>
            <person name="Takahashi Y."/>
            <person name="Ogura Y."/>
            <person name="Hayashi T."/>
            <person name="Nishida H."/>
        </authorList>
    </citation>
    <scope>NUCLEOTIDE SEQUENCE [LARGE SCALE GENOMIC DNA]</scope>
    <source>
        <strain evidence="11 12">NRRL Y-17804</strain>
    </source>
</reference>
<reference evidence="11 12" key="2">
    <citation type="journal article" date="2014" name="J. Gen. Appl. Microbiol.">
        <title>The early diverging ascomycetous budding yeast Saitoella complicata has three histone deacetylases belonging to the Clr6, Hos2, and Rpd3 lineages.</title>
        <authorList>
            <person name="Nishida H."/>
            <person name="Matsumoto T."/>
            <person name="Kondo S."/>
            <person name="Hamamoto M."/>
            <person name="Yoshikawa H."/>
        </authorList>
    </citation>
    <scope>NUCLEOTIDE SEQUENCE [LARGE SCALE GENOMIC DNA]</scope>
    <source>
        <strain evidence="11 12">NRRL Y-17804</strain>
    </source>
</reference>
<reference evidence="11 12" key="1">
    <citation type="journal article" date="2011" name="J. Gen. Appl. Microbiol.">
        <title>Draft genome sequencing of the enigmatic yeast Saitoella complicata.</title>
        <authorList>
            <person name="Nishida H."/>
            <person name="Hamamoto M."/>
            <person name="Sugiyama J."/>
        </authorList>
    </citation>
    <scope>NUCLEOTIDE SEQUENCE [LARGE SCALE GENOMIC DNA]</scope>
    <source>
        <strain evidence="11 12">NRRL Y-17804</strain>
    </source>
</reference>
<dbReference type="GO" id="GO:0005730">
    <property type="term" value="C:nucleolus"/>
    <property type="evidence" value="ECO:0007669"/>
    <property type="project" value="UniProtKB-SubCell"/>
</dbReference>
<comment type="similarity">
    <text evidence="2 9">Belongs to the RRP36 family.</text>
</comment>
<feature type="compositionally biased region" description="Acidic residues" evidence="10">
    <location>
        <begin position="17"/>
        <end position="35"/>
    </location>
</feature>
<dbReference type="OMA" id="ERKEMPW"/>
<evidence type="ECO:0000256" key="10">
    <source>
        <dbReference type="SAM" id="MobiDB-lite"/>
    </source>
</evidence>
<evidence type="ECO:0000256" key="4">
    <source>
        <dbReference type="ARBA" id="ARBA00022552"/>
    </source>
</evidence>
<dbReference type="InterPro" id="IPR009292">
    <property type="entry name" value="RRP36"/>
</dbReference>
<evidence type="ECO:0000256" key="8">
    <source>
        <dbReference type="ARBA" id="ARBA00025053"/>
    </source>
</evidence>
<sequence length="304" mass="35025">MSNINKGSLRRVPVENYSDDEDVYGDDGNMDEEFGEGQGEGPYDDEGSVDGSEYDEEEDDNDYDEESLKQDLANLPMGALAKANNALISKSQEKEQSSGNKAESIKSTTLQKLQEMMAAKCVKKERPARPERPAKRTNKHAPTEVSSKKAVGRKRDIVEVQAIKARDPRFESLSGHFNEEAYRKNYSFLNDYRKDEINMLKGTMKKIKDPEEKAKLEKTLTSMQSREQARKNQEHAREVIKEHNKSERAMVKEGKKPFFLKKTDQKKLVLYDKFSKLGDKTLQKVIERRRKKNTQKEKRLLPNR</sequence>
<evidence type="ECO:0000256" key="7">
    <source>
        <dbReference type="ARBA" id="ARBA00023274"/>
    </source>
</evidence>
<name>A0A0E9NNU7_SAICN</name>
<dbReference type="EMBL" id="BACD03000047">
    <property type="protein sequence ID" value="GAO51504.1"/>
    <property type="molecule type" value="Genomic_DNA"/>
</dbReference>
<keyword evidence="3 9" id="KW-0690">Ribosome biogenesis</keyword>
<comment type="subunit">
    <text evidence="9">Associates with 90S and pre-40S pre-ribosomal particles.</text>
</comment>
<feature type="compositionally biased region" description="Polar residues" evidence="10">
    <location>
        <begin position="97"/>
        <end position="112"/>
    </location>
</feature>
<comment type="caution">
    <text evidence="11">The sequence shown here is derived from an EMBL/GenBank/DDBJ whole genome shotgun (WGS) entry which is preliminary data.</text>
</comment>